<keyword evidence="2" id="KW-0812">Transmembrane</keyword>
<feature type="compositionally biased region" description="Polar residues" evidence="1">
    <location>
        <begin position="135"/>
        <end position="154"/>
    </location>
</feature>
<gene>
    <name evidence="3" type="ORF">TCE0_018f06119</name>
</gene>
<protein>
    <submittedName>
        <fullName evidence="3">Uncharacterized protein</fullName>
    </submittedName>
</protein>
<dbReference type="EMBL" id="DF933814">
    <property type="protein sequence ID" value="GAM36767.1"/>
    <property type="molecule type" value="Genomic_DNA"/>
</dbReference>
<proteinExistence type="predicted"/>
<reference evidence="4" key="1">
    <citation type="journal article" date="2015" name="Genome Announc.">
        <title>Draft genome sequence of Talaromyces cellulolyticus strain Y-94, a source of lignocellulosic biomass-degrading enzymes.</title>
        <authorList>
            <person name="Fujii T."/>
            <person name="Koike H."/>
            <person name="Sawayama S."/>
            <person name="Yano S."/>
            <person name="Inoue H."/>
        </authorList>
    </citation>
    <scope>NUCLEOTIDE SEQUENCE [LARGE SCALE GENOMIC DNA]</scope>
    <source>
        <strain evidence="4">Y-94</strain>
    </source>
</reference>
<dbReference type="Proteomes" id="UP000053095">
    <property type="component" value="Unassembled WGS sequence"/>
</dbReference>
<keyword evidence="4" id="KW-1185">Reference proteome</keyword>
<keyword evidence="2" id="KW-1133">Transmembrane helix</keyword>
<organism evidence="3 4">
    <name type="scientific">Talaromyces pinophilus</name>
    <name type="common">Penicillium pinophilum</name>
    <dbReference type="NCBI Taxonomy" id="128442"/>
    <lineage>
        <taxon>Eukaryota</taxon>
        <taxon>Fungi</taxon>
        <taxon>Dikarya</taxon>
        <taxon>Ascomycota</taxon>
        <taxon>Pezizomycotina</taxon>
        <taxon>Eurotiomycetes</taxon>
        <taxon>Eurotiomycetidae</taxon>
        <taxon>Eurotiales</taxon>
        <taxon>Trichocomaceae</taxon>
        <taxon>Talaromyces</taxon>
        <taxon>Talaromyces sect. Talaromyces</taxon>
    </lineage>
</organism>
<keyword evidence="2" id="KW-0472">Membrane</keyword>
<feature type="transmembrane region" description="Helical" evidence="2">
    <location>
        <begin position="12"/>
        <end position="31"/>
    </location>
</feature>
<dbReference type="AlphaFoldDB" id="A0A510NX01"/>
<feature type="compositionally biased region" description="Low complexity" evidence="1">
    <location>
        <begin position="98"/>
        <end position="114"/>
    </location>
</feature>
<sequence>MIPSARPRRLQGRFIFFLAIASLFLLSLFLWRTADPRTVDPRLGAAVANAKQTVGNEHSSPSLIHDSDEYLDDYEYLSHSQDEHIDLKPTPIVQPFSLSLPPASSSTSTSSSSAVQSHDAIPTEPAQTAAAKASPSINSGDSVSTSQNPRISGKPNNLTISGFVFYGRRDRTESMHCYLERNLVTHGGWLDNVIWVVNTKDEADLAYLDKILARSPLYKTHVLPEQVGWPDYAKIWRMVDRETMYIKIDDDIVWFADDTIERLVKRKLERRDALAVSANIINNPPLSFLHYHMGALHPYFPDLPKGFDYNTLNPPPPDPPKEEEEEEVIYEEVIVDAELQPIEETVEIVGIQPEESQPEKTEETFEAVEQEEEHTTLSKRLATFGHKTPWRPSEHPIWTGPDNFEWSLDWTPPPFQNHRWLRVPDDKALNRTPVAQLTYEVWGPTYESWAIASQQHYSLLENIETERLDLYKFDHPWDMKGERIRINFLAILGSDVLDMDVFNWPDNQGDEDMLVLTLPHDTGRPILIEGTALAAHFNFQHQGGVTTTDLLSRYKSLAAERACLVPSPSAFD</sequence>
<accession>A0A510NX01</accession>
<feature type="region of interest" description="Disordered" evidence="1">
    <location>
        <begin position="98"/>
        <end position="154"/>
    </location>
</feature>
<name>A0A510NX01_TALPI</name>
<evidence type="ECO:0000256" key="2">
    <source>
        <dbReference type="SAM" id="Phobius"/>
    </source>
</evidence>
<evidence type="ECO:0000313" key="3">
    <source>
        <dbReference type="EMBL" id="GAM36767.1"/>
    </source>
</evidence>
<evidence type="ECO:0000313" key="4">
    <source>
        <dbReference type="Proteomes" id="UP000053095"/>
    </source>
</evidence>
<evidence type="ECO:0000256" key="1">
    <source>
        <dbReference type="SAM" id="MobiDB-lite"/>
    </source>
</evidence>